<dbReference type="PANTHER" id="PTHR46646:SF1">
    <property type="entry name" value="TOM1-LIKE PROTEIN 1"/>
    <property type="match status" value="1"/>
</dbReference>
<dbReference type="PaxDb" id="3218-PP1S30_350V6.2"/>
<dbReference type="Gramene" id="Pp3c2_16300V3.1">
    <property type="protein sequence ID" value="Pp3c2_16300V3.1"/>
    <property type="gene ID" value="Pp3c2_16300"/>
</dbReference>
<dbReference type="SUPFAM" id="SSF48464">
    <property type="entry name" value="ENTH/VHS domain"/>
    <property type="match status" value="1"/>
</dbReference>
<evidence type="ECO:0000256" key="1">
    <source>
        <dbReference type="ARBA" id="ARBA00004170"/>
    </source>
</evidence>
<name>A9RVC3_PHYPA</name>
<dbReference type="Gramene" id="Pp3c2_16300V3.4">
    <property type="protein sequence ID" value="Pp3c2_16300V3.4"/>
    <property type="gene ID" value="Pp3c2_16300"/>
</dbReference>
<evidence type="ECO:0000256" key="6">
    <source>
        <dbReference type="SAM" id="MobiDB-lite"/>
    </source>
</evidence>
<dbReference type="Pfam" id="PF00790">
    <property type="entry name" value="VHS"/>
    <property type="match status" value="1"/>
</dbReference>
<keyword evidence="11" id="KW-1185">Reference proteome</keyword>
<evidence type="ECO:0000259" key="7">
    <source>
        <dbReference type="PROSITE" id="PS50179"/>
    </source>
</evidence>
<dbReference type="eggNOG" id="KOG1087">
    <property type="taxonomic scope" value="Eukaryota"/>
</dbReference>
<dbReference type="GO" id="GO:0043328">
    <property type="term" value="P:protein transport to vacuole involved in ubiquitin-dependent protein catabolic process via the multivesicular body sorting pathway"/>
    <property type="evidence" value="ECO:0007669"/>
    <property type="project" value="InterPro"/>
</dbReference>
<dbReference type="GO" id="GO:0005737">
    <property type="term" value="C:cytoplasm"/>
    <property type="evidence" value="ECO:0007669"/>
    <property type="project" value="UniProtKB-ARBA"/>
</dbReference>
<evidence type="ECO:0000256" key="3">
    <source>
        <dbReference type="ARBA" id="ARBA00022448"/>
    </source>
</evidence>
<dbReference type="PANTHER" id="PTHR46646">
    <property type="entry name" value="TOM1-LIKE PROTEIN 1"/>
    <property type="match status" value="1"/>
</dbReference>
<dbReference type="SMART" id="SM00288">
    <property type="entry name" value="VHS"/>
    <property type="match status" value="1"/>
</dbReference>
<dbReference type="InterPro" id="IPR044836">
    <property type="entry name" value="TOL_plant"/>
</dbReference>
<dbReference type="PROSITE" id="PS50179">
    <property type="entry name" value="VHS"/>
    <property type="match status" value="1"/>
</dbReference>
<protein>
    <recommendedName>
        <fullName evidence="12">VHS domain-containing protein</fullName>
    </recommendedName>
</protein>
<dbReference type="InterPro" id="IPR038425">
    <property type="entry name" value="GAT_sf"/>
</dbReference>
<dbReference type="EnsemblPlants" id="Pp3c2_16300V3.2">
    <property type="protein sequence ID" value="Pp3c2_16300V3.2"/>
    <property type="gene ID" value="Pp3c2_16300"/>
</dbReference>
<accession>A9RVC3</accession>
<evidence type="ECO:0000256" key="5">
    <source>
        <dbReference type="ARBA" id="ARBA00023136"/>
    </source>
</evidence>
<dbReference type="RefSeq" id="XP_024368265.1">
    <property type="nucleotide sequence ID" value="XM_024512497.2"/>
</dbReference>
<dbReference type="GO" id="GO:0043130">
    <property type="term" value="F:ubiquitin binding"/>
    <property type="evidence" value="ECO:0007669"/>
    <property type="project" value="InterPro"/>
</dbReference>
<sequence length="402" mass="45031">METANLKEKFSAFGEKVKTGSGELSRKMSERMSTVSDKMKELFQVPTHADKLVEDATGENMELADWEKNLEICDLISMEKVSGQDAARAVKKRIMLKNAQIQYLALMLLETMVKNCEKMFSEVASEKVLHEMVRMVDDRSTSTANREKALKLIEAWGESTEELRYLPIFEETYKSLKSRGIRFPGRDEESLAPIFTPPQSVQTSNTAGSGGFDGSVHSRDMSGFVAHDVSSTDFKEVFDVARNSVELLNTVLTSSPQQEVLKDELTLTLVEQCRSCQIKVQRIVERTSDGDPVLFEALNVYDDLQRVLTKFEEMSKGTAEQPQPAEATFVHVQALDDDYSCGTAEEATLVRKRDSKPSIPLSSAHDDTAMADLDEMIFGNRSEAEGSRQKSKKQNADDLIMF</sequence>
<dbReference type="Proteomes" id="UP000006727">
    <property type="component" value="Chromosome 2"/>
</dbReference>
<dbReference type="Gene3D" id="1.20.58.160">
    <property type="match status" value="1"/>
</dbReference>
<proteinExistence type="inferred from homology"/>
<keyword evidence="3" id="KW-0813">Transport</keyword>
<dbReference type="GeneID" id="112278764"/>
<dbReference type="InterPro" id="IPR008942">
    <property type="entry name" value="ENTH_VHS"/>
</dbReference>
<comment type="similarity">
    <text evidence="2">Belongs to the TOM1 family.</text>
</comment>
<dbReference type="CDD" id="cd14231">
    <property type="entry name" value="GAT_GGA-like_plant"/>
    <property type="match status" value="1"/>
</dbReference>
<dbReference type="EnsemblPlants" id="Pp3c2_16300V3.4">
    <property type="protein sequence ID" value="Pp3c2_16300V3.4"/>
    <property type="gene ID" value="Pp3c2_16300"/>
</dbReference>
<feature type="compositionally biased region" description="Polar residues" evidence="6">
    <location>
        <begin position="197"/>
        <end position="207"/>
    </location>
</feature>
<evidence type="ECO:0000256" key="2">
    <source>
        <dbReference type="ARBA" id="ARBA00007708"/>
    </source>
</evidence>
<keyword evidence="4" id="KW-0653">Protein transport</keyword>
<dbReference type="Gramene" id="Pp3c2_16300V3.5">
    <property type="protein sequence ID" value="Pp3c2_16300V3.5"/>
    <property type="gene ID" value="Pp3c2_16300"/>
</dbReference>
<organism evidence="9">
    <name type="scientific">Physcomitrium patens</name>
    <name type="common">Spreading-leaved earth moss</name>
    <name type="synonym">Physcomitrella patens</name>
    <dbReference type="NCBI Taxonomy" id="3218"/>
    <lineage>
        <taxon>Eukaryota</taxon>
        <taxon>Viridiplantae</taxon>
        <taxon>Streptophyta</taxon>
        <taxon>Embryophyta</taxon>
        <taxon>Bryophyta</taxon>
        <taxon>Bryophytina</taxon>
        <taxon>Bryopsida</taxon>
        <taxon>Funariidae</taxon>
        <taxon>Funariales</taxon>
        <taxon>Funariaceae</taxon>
        <taxon>Physcomitrium</taxon>
    </lineage>
</organism>
<dbReference type="OMA" id="EWDSHKD"/>
<gene>
    <name evidence="10" type="primary">LOC112278764</name>
    <name evidence="9" type="ORF">PHYPA_002766</name>
</gene>
<dbReference type="EnsemblPlants" id="Pp3c2_16300V3.5">
    <property type="protein sequence ID" value="Pp3c2_16300V3.5"/>
    <property type="gene ID" value="Pp3c2_16300"/>
</dbReference>
<comment type="subcellular location">
    <subcellularLocation>
        <location evidence="1">Membrane</location>
        <topology evidence="1">Peripheral membrane protein</topology>
    </subcellularLocation>
</comment>
<dbReference type="CDD" id="cd03561">
    <property type="entry name" value="VHS"/>
    <property type="match status" value="1"/>
</dbReference>
<dbReference type="InterPro" id="IPR004152">
    <property type="entry name" value="GAT_dom"/>
</dbReference>
<reference evidence="10" key="3">
    <citation type="submission" date="2020-12" db="UniProtKB">
        <authorList>
            <consortium name="EnsemblPlants"/>
        </authorList>
    </citation>
    <scope>IDENTIFICATION</scope>
</reference>
<dbReference type="InterPro" id="IPR002014">
    <property type="entry name" value="VHS_dom"/>
</dbReference>
<feature type="domain" description="VHS" evidence="7">
    <location>
        <begin position="56"/>
        <end position="184"/>
    </location>
</feature>
<dbReference type="EMBL" id="ABEU02000002">
    <property type="protein sequence ID" value="PNR59974.1"/>
    <property type="molecule type" value="Genomic_DNA"/>
</dbReference>
<dbReference type="PROSITE" id="PS50909">
    <property type="entry name" value="GAT"/>
    <property type="match status" value="1"/>
</dbReference>
<reference evidence="9 11" key="1">
    <citation type="journal article" date="2008" name="Science">
        <title>The Physcomitrella genome reveals evolutionary insights into the conquest of land by plants.</title>
        <authorList>
            <person name="Rensing S."/>
            <person name="Lang D."/>
            <person name="Zimmer A."/>
            <person name="Terry A."/>
            <person name="Salamov A."/>
            <person name="Shapiro H."/>
            <person name="Nishiyama T."/>
            <person name="Perroud P.-F."/>
            <person name="Lindquist E."/>
            <person name="Kamisugi Y."/>
            <person name="Tanahashi T."/>
            <person name="Sakakibara K."/>
            <person name="Fujita T."/>
            <person name="Oishi K."/>
            <person name="Shin-I T."/>
            <person name="Kuroki Y."/>
            <person name="Toyoda A."/>
            <person name="Suzuki Y."/>
            <person name="Hashimoto A."/>
            <person name="Yamaguchi K."/>
            <person name="Sugano A."/>
            <person name="Kohara Y."/>
            <person name="Fujiyama A."/>
            <person name="Anterola A."/>
            <person name="Aoki S."/>
            <person name="Ashton N."/>
            <person name="Barbazuk W.B."/>
            <person name="Barker E."/>
            <person name="Bennetzen J."/>
            <person name="Bezanilla M."/>
            <person name="Blankenship R."/>
            <person name="Cho S.H."/>
            <person name="Dutcher S."/>
            <person name="Estelle M."/>
            <person name="Fawcett J.A."/>
            <person name="Gundlach H."/>
            <person name="Hanada K."/>
            <person name="Heyl A."/>
            <person name="Hicks K.A."/>
            <person name="Hugh J."/>
            <person name="Lohr M."/>
            <person name="Mayer K."/>
            <person name="Melkozernov A."/>
            <person name="Murata T."/>
            <person name="Nelson D."/>
            <person name="Pils B."/>
            <person name="Prigge M."/>
            <person name="Reiss B."/>
            <person name="Renner T."/>
            <person name="Rombauts S."/>
            <person name="Rushton P."/>
            <person name="Sanderfoot A."/>
            <person name="Schween G."/>
            <person name="Shiu S.-H."/>
            <person name="Stueber K."/>
            <person name="Theodoulou F.L."/>
            <person name="Tu H."/>
            <person name="Van de Peer Y."/>
            <person name="Verrier P.J."/>
            <person name="Waters E."/>
            <person name="Wood A."/>
            <person name="Yang L."/>
            <person name="Cove D."/>
            <person name="Cuming A."/>
            <person name="Hasebe M."/>
            <person name="Lucas S."/>
            <person name="Mishler D.B."/>
            <person name="Reski R."/>
            <person name="Grigoriev I."/>
            <person name="Quatrano R.S."/>
            <person name="Boore J.L."/>
        </authorList>
    </citation>
    <scope>NUCLEOTIDE SEQUENCE [LARGE SCALE GENOMIC DNA]</scope>
    <source>
        <strain evidence="10 11">cv. Gransden 2004</strain>
    </source>
</reference>
<evidence type="ECO:0008006" key="12">
    <source>
        <dbReference type="Google" id="ProtNLM"/>
    </source>
</evidence>
<evidence type="ECO:0000256" key="4">
    <source>
        <dbReference type="ARBA" id="ARBA00022927"/>
    </source>
</evidence>
<feature type="region of interest" description="Disordered" evidence="6">
    <location>
        <begin position="192"/>
        <end position="213"/>
    </location>
</feature>
<feature type="domain" description="GAT" evidence="8">
    <location>
        <begin position="229"/>
        <end position="316"/>
    </location>
</feature>
<dbReference type="GO" id="GO:0035091">
    <property type="term" value="F:phosphatidylinositol binding"/>
    <property type="evidence" value="ECO:0007669"/>
    <property type="project" value="InterPro"/>
</dbReference>
<evidence type="ECO:0000259" key="8">
    <source>
        <dbReference type="PROSITE" id="PS50909"/>
    </source>
</evidence>
<dbReference type="EnsemblPlants" id="Pp3c2_16300V3.1">
    <property type="protein sequence ID" value="Pp3c2_16300V3.1"/>
    <property type="gene ID" value="Pp3c2_16300"/>
</dbReference>
<dbReference type="GO" id="GO:0016020">
    <property type="term" value="C:membrane"/>
    <property type="evidence" value="ECO:0007669"/>
    <property type="project" value="UniProtKB-SubCell"/>
</dbReference>
<evidence type="ECO:0000313" key="9">
    <source>
        <dbReference type="EMBL" id="PNR59974.1"/>
    </source>
</evidence>
<dbReference type="Pfam" id="PF03127">
    <property type="entry name" value="GAT"/>
    <property type="match status" value="1"/>
</dbReference>
<evidence type="ECO:0000313" key="10">
    <source>
        <dbReference type="EnsemblPlants" id="Pp3c2_16300V3.1"/>
    </source>
</evidence>
<dbReference type="STRING" id="3218.A9RVC3"/>
<dbReference type="HOGENOM" id="CLU_038212_2_0_1"/>
<dbReference type="Gene3D" id="1.25.40.90">
    <property type="match status" value="1"/>
</dbReference>
<reference evidence="9 11" key="2">
    <citation type="journal article" date="2018" name="Plant J.">
        <title>The Physcomitrella patens chromosome-scale assembly reveals moss genome structure and evolution.</title>
        <authorList>
            <person name="Lang D."/>
            <person name="Ullrich K.K."/>
            <person name="Murat F."/>
            <person name="Fuchs J."/>
            <person name="Jenkins J."/>
            <person name="Haas F.B."/>
            <person name="Piednoel M."/>
            <person name="Gundlach H."/>
            <person name="Van Bel M."/>
            <person name="Meyberg R."/>
            <person name="Vives C."/>
            <person name="Morata J."/>
            <person name="Symeonidi A."/>
            <person name="Hiss M."/>
            <person name="Muchero W."/>
            <person name="Kamisugi Y."/>
            <person name="Saleh O."/>
            <person name="Blanc G."/>
            <person name="Decker E.L."/>
            <person name="van Gessel N."/>
            <person name="Grimwood J."/>
            <person name="Hayes R.D."/>
            <person name="Graham S.W."/>
            <person name="Gunter L.E."/>
            <person name="McDaniel S.F."/>
            <person name="Hoernstein S.N.W."/>
            <person name="Larsson A."/>
            <person name="Li F.W."/>
            <person name="Perroud P.F."/>
            <person name="Phillips J."/>
            <person name="Ranjan P."/>
            <person name="Rokshar D.S."/>
            <person name="Rothfels C.J."/>
            <person name="Schneider L."/>
            <person name="Shu S."/>
            <person name="Stevenson D.W."/>
            <person name="Thummler F."/>
            <person name="Tillich M."/>
            <person name="Villarreal Aguilar J.C."/>
            <person name="Widiez T."/>
            <person name="Wong G.K."/>
            <person name="Wymore A."/>
            <person name="Zhang Y."/>
            <person name="Zimmer A.D."/>
            <person name="Quatrano R.S."/>
            <person name="Mayer K.F.X."/>
            <person name="Goodstein D."/>
            <person name="Casacuberta J.M."/>
            <person name="Vandepoele K."/>
            <person name="Reski R."/>
            <person name="Cuming A.C."/>
            <person name="Tuskan G.A."/>
            <person name="Maumus F."/>
            <person name="Salse J."/>
            <person name="Schmutz J."/>
            <person name="Rensing S.A."/>
        </authorList>
    </citation>
    <scope>NUCLEOTIDE SEQUENCE [LARGE SCALE GENOMIC DNA]</scope>
    <source>
        <strain evidence="10 11">cv. Gransden 2004</strain>
    </source>
</reference>
<evidence type="ECO:0000313" key="11">
    <source>
        <dbReference type="Proteomes" id="UP000006727"/>
    </source>
</evidence>
<dbReference type="SUPFAM" id="SSF89009">
    <property type="entry name" value="GAT-like domain"/>
    <property type="match status" value="1"/>
</dbReference>
<dbReference type="RefSeq" id="XP_073395776.1">
    <property type="nucleotide sequence ID" value="XM_073539675.1"/>
</dbReference>
<feature type="region of interest" description="Disordered" evidence="6">
    <location>
        <begin position="380"/>
        <end position="402"/>
    </location>
</feature>
<keyword evidence="5" id="KW-0472">Membrane</keyword>
<dbReference type="Gramene" id="Pp3c2_16300V3.2">
    <property type="protein sequence ID" value="Pp3c2_16300V3.2"/>
    <property type="gene ID" value="Pp3c2_16300"/>
</dbReference>
<dbReference type="AlphaFoldDB" id="A9RVC3"/>